<dbReference type="Gramene" id="Pp3c1_6980V3.1">
    <property type="protein sequence ID" value="Pp3c1_6980V3.1"/>
    <property type="gene ID" value="Pp3c1_6980"/>
</dbReference>
<dbReference type="PANTHER" id="PTHR31717:SF60">
    <property type="entry name" value="B-BOX TYPE ZINC FINGER FAMILY PROTEIN"/>
    <property type="match status" value="1"/>
</dbReference>
<feature type="region of interest" description="Disordered" evidence="4">
    <location>
        <begin position="224"/>
        <end position="255"/>
    </location>
</feature>
<dbReference type="EnsemblPlants" id="Pp3c1_6980V3.2">
    <property type="protein sequence ID" value="Pp3c1_6980V3.2"/>
    <property type="gene ID" value="Pp3c1_6980"/>
</dbReference>
<feature type="domain" description="B box-type" evidence="5">
    <location>
        <begin position="3"/>
        <end position="49"/>
    </location>
</feature>
<keyword evidence="3" id="KW-0863">Zinc-finger</keyword>
<keyword evidence="2" id="KW-0862">Zinc</keyword>
<dbReference type="Gramene" id="Pp3c1_6980V3.2">
    <property type="protein sequence ID" value="Pp3c1_6980V3.2"/>
    <property type="gene ID" value="Pp3c1_6980"/>
</dbReference>
<evidence type="ECO:0000256" key="2">
    <source>
        <dbReference type="ARBA" id="ARBA00022833"/>
    </source>
</evidence>
<dbReference type="PANTHER" id="PTHR31717">
    <property type="entry name" value="ZINC FINGER PROTEIN CONSTANS-LIKE 10"/>
    <property type="match status" value="1"/>
</dbReference>
<gene>
    <name evidence="7" type="primary">LOC112284439</name>
    <name evidence="6" type="ORF">PHYPA_000303</name>
</gene>
<organism evidence="6">
    <name type="scientific">Physcomitrium patens</name>
    <name type="common">Spreading-leaved earth moss</name>
    <name type="synonym">Physcomitrella patens</name>
    <dbReference type="NCBI Taxonomy" id="3218"/>
    <lineage>
        <taxon>Eukaryota</taxon>
        <taxon>Viridiplantae</taxon>
        <taxon>Streptophyta</taxon>
        <taxon>Embryophyta</taxon>
        <taxon>Bryophyta</taxon>
        <taxon>Bryophytina</taxon>
        <taxon>Bryopsida</taxon>
        <taxon>Funariidae</taxon>
        <taxon>Funariales</taxon>
        <taxon>Funariaceae</taxon>
        <taxon>Physcomitrium</taxon>
    </lineage>
</organism>
<dbReference type="Proteomes" id="UP000006727">
    <property type="component" value="Chromosome 1"/>
</dbReference>
<reference evidence="7" key="3">
    <citation type="submission" date="2020-12" db="UniProtKB">
        <authorList>
            <consortium name="EnsemblPlants"/>
        </authorList>
    </citation>
    <scope>IDENTIFICATION</scope>
</reference>
<dbReference type="EMBL" id="ABEU02000001">
    <property type="protein sequence ID" value="PNR61879.1"/>
    <property type="molecule type" value="Genomic_DNA"/>
</dbReference>
<dbReference type="EnsemblPlants" id="Pp3c1_6980V3.1">
    <property type="protein sequence ID" value="Pp3c1_6980V3.1"/>
    <property type="gene ID" value="Pp3c1_6980"/>
</dbReference>
<dbReference type="OrthoDB" id="153872at2759"/>
<evidence type="ECO:0000313" key="8">
    <source>
        <dbReference type="Proteomes" id="UP000006727"/>
    </source>
</evidence>
<evidence type="ECO:0000256" key="4">
    <source>
        <dbReference type="SAM" id="MobiDB-lite"/>
    </source>
</evidence>
<dbReference type="GeneID" id="112284439"/>
<dbReference type="InterPro" id="IPR049808">
    <property type="entry name" value="CONSTANS-like_Bbox1"/>
</dbReference>
<keyword evidence="1" id="KW-0479">Metal-binding</keyword>
<dbReference type="GO" id="GO:0008270">
    <property type="term" value="F:zinc ion binding"/>
    <property type="evidence" value="ECO:0007669"/>
    <property type="project" value="UniProtKB-KW"/>
</dbReference>
<dbReference type="PaxDb" id="3218-PP1S38_346V6.1"/>
<dbReference type="Pfam" id="PF00643">
    <property type="entry name" value="zf-B_box"/>
    <property type="match status" value="1"/>
</dbReference>
<keyword evidence="8" id="KW-1185">Reference proteome</keyword>
<sequence>MAKSNRVCELCDGVADLYCAADEAHICWTCDAKVHSANFLVARHTRLVLCEICGIQTPWKASGGNPTPLTGLCAECSQGESQDECTTHSHGGVIDTSRVTVRAHPIAGCADSGYESGCSSSKPESCESAVIVEMDLVQTSPCESSISQLSSEDMEGITVDSRGAQGSVSLGIPKSLKRKRSLDCFLPVSVPLSKQIVVSTLEDDMRSVAHGQCECDSTASFSSSTRRVSHANQDPSFEARDWNRPQSQEVESSNRDLTNLLLSSAKRQRVDRTQIRASFTRTQQSAVFSTSRVMRMLAKWHWDLHLSSPGTVPLALRMFRKISRAMAPTVLSNSGMRITLAACLHLASSLDEAQITVPRTSEVAGCAGVSTRKLATAEIHLLALLGWRSFPVRAGSRT</sequence>
<dbReference type="InterPro" id="IPR000315">
    <property type="entry name" value="Znf_B-box"/>
</dbReference>
<evidence type="ECO:0000313" key="6">
    <source>
        <dbReference type="EMBL" id="PNR61879.1"/>
    </source>
</evidence>
<feature type="compositionally biased region" description="Polar residues" evidence="4">
    <location>
        <begin position="244"/>
        <end position="255"/>
    </location>
</feature>
<protein>
    <recommendedName>
        <fullName evidence="5">B box-type domain-containing protein</fullName>
    </recommendedName>
</protein>
<name>A0A2K1L765_PHYPA</name>
<dbReference type="Gramene" id="Pp3c1_6980V3.3">
    <property type="protein sequence ID" value="Pp3c1_6980V3.3"/>
    <property type="gene ID" value="Pp3c1_6980"/>
</dbReference>
<evidence type="ECO:0000259" key="5">
    <source>
        <dbReference type="PROSITE" id="PS50119"/>
    </source>
</evidence>
<proteinExistence type="predicted"/>
<dbReference type="CDD" id="cd19821">
    <property type="entry name" value="Bbox1_BBX-like"/>
    <property type="match status" value="1"/>
</dbReference>
<reference evidence="6 8" key="1">
    <citation type="journal article" date="2008" name="Science">
        <title>The Physcomitrella genome reveals evolutionary insights into the conquest of land by plants.</title>
        <authorList>
            <person name="Rensing S."/>
            <person name="Lang D."/>
            <person name="Zimmer A."/>
            <person name="Terry A."/>
            <person name="Salamov A."/>
            <person name="Shapiro H."/>
            <person name="Nishiyama T."/>
            <person name="Perroud P.-F."/>
            <person name="Lindquist E."/>
            <person name="Kamisugi Y."/>
            <person name="Tanahashi T."/>
            <person name="Sakakibara K."/>
            <person name="Fujita T."/>
            <person name="Oishi K."/>
            <person name="Shin-I T."/>
            <person name="Kuroki Y."/>
            <person name="Toyoda A."/>
            <person name="Suzuki Y."/>
            <person name="Hashimoto A."/>
            <person name="Yamaguchi K."/>
            <person name="Sugano A."/>
            <person name="Kohara Y."/>
            <person name="Fujiyama A."/>
            <person name="Anterola A."/>
            <person name="Aoki S."/>
            <person name="Ashton N."/>
            <person name="Barbazuk W.B."/>
            <person name="Barker E."/>
            <person name="Bennetzen J."/>
            <person name="Bezanilla M."/>
            <person name="Blankenship R."/>
            <person name="Cho S.H."/>
            <person name="Dutcher S."/>
            <person name="Estelle M."/>
            <person name="Fawcett J.A."/>
            <person name="Gundlach H."/>
            <person name="Hanada K."/>
            <person name="Heyl A."/>
            <person name="Hicks K.A."/>
            <person name="Hugh J."/>
            <person name="Lohr M."/>
            <person name="Mayer K."/>
            <person name="Melkozernov A."/>
            <person name="Murata T."/>
            <person name="Nelson D."/>
            <person name="Pils B."/>
            <person name="Prigge M."/>
            <person name="Reiss B."/>
            <person name="Renner T."/>
            <person name="Rombauts S."/>
            <person name="Rushton P."/>
            <person name="Sanderfoot A."/>
            <person name="Schween G."/>
            <person name="Shiu S.-H."/>
            <person name="Stueber K."/>
            <person name="Theodoulou F.L."/>
            <person name="Tu H."/>
            <person name="Van de Peer Y."/>
            <person name="Verrier P.J."/>
            <person name="Waters E."/>
            <person name="Wood A."/>
            <person name="Yang L."/>
            <person name="Cove D."/>
            <person name="Cuming A."/>
            <person name="Hasebe M."/>
            <person name="Lucas S."/>
            <person name="Mishler D.B."/>
            <person name="Reski R."/>
            <person name="Grigoriev I."/>
            <person name="Quatrano R.S."/>
            <person name="Boore J.L."/>
        </authorList>
    </citation>
    <scope>NUCLEOTIDE SEQUENCE [LARGE SCALE GENOMIC DNA]</scope>
    <source>
        <strain evidence="7 8">cv. Gransden 2004</strain>
    </source>
</reference>
<evidence type="ECO:0000313" key="7">
    <source>
        <dbReference type="EnsemblPlants" id="Pp3c1_6980V3.1"/>
    </source>
</evidence>
<evidence type="ECO:0000256" key="1">
    <source>
        <dbReference type="ARBA" id="ARBA00022723"/>
    </source>
</evidence>
<evidence type="ECO:0000256" key="3">
    <source>
        <dbReference type="PROSITE-ProRule" id="PRU00024"/>
    </source>
</evidence>
<dbReference type="PROSITE" id="PS50119">
    <property type="entry name" value="ZF_BBOX"/>
    <property type="match status" value="1"/>
</dbReference>
<dbReference type="EnsemblPlants" id="Pp3c1_6980V3.3">
    <property type="protein sequence ID" value="Pp3c1_6980V3.3"/>
    <property type="gene ID" value="Pp3c1_6980"/>
</dbReference>
<feature type="compositionally biased region" description="Polar residues" evidence="4">
    <location>
        <begin position="224"/>
        <end position="235"/>
    </location>
</feature>
<dbReference type="SMART" id="SM00336">
    <property type="entry name" value="BBOX"/>
    <property type="match status" value="1"/>
</dbReference>
<dbReference type="RefSeq" id="XP_024379997.1">
    <property type="nucleotide sequence ID" value="XM_024524229.2"/>
</dbReference>
<accession>A0A2K1L765</accession>
<dbReference type="AlphaFoldDB" id="A0A2K1L765"/>
<reference evidence="6 8" key="2">
    <citation type="journal article" date="2018" name="Plant J.">
        <title>The Physcomitrella patens chromosome-scale assembly reveals moss genome structure and evolution.</title>
        <authorList>
            <person name="Lang D."/>
            <person name="Ullrich K.K."/>
            <person name="Murat F."/>
            <person name="Fuchs J."/>
            <person name="Jenkins J."/>
            <person name="Haas F.B."/>
            <person name="Piednoel M."/>
            <person name="Gundlach H."/>
            <person name="Van Bel M."/>
            <person name="Meyberg R."/>
            <person name="Vives C."/>
            <person name="Morata J."/>
            <person name="Symeonidi A."/>
            <person name="Hiss M."/>
            <person name="Muchero W."/>
            <person name="Kamisugi Y."/>
            <person name="Saleh O."/>
            <person name="Blanc G."/>
            <person name="Decker E.L."/>
            <person name="van Gessel N."/>
            <person name="Grimwood J."/>
            <person name="Hayes R.D."/>
            <person name="Graham S.W."/>
            <person name="Gunter L.E."/>
            <person name="McDaniel S.F."/>
            <person name="Hoernstein S.N.W."/>
            <person name="Larsson A."/>
            <person name="Li F.W."/>
            <person name="Perroud P.F."/>
            <person name="Phillips J."/>
            <person name="Ranjan P."/>
            <person name="Rokshar D.S."/>
            <person name="Rothfels C.J."/>
            <person name="Schneider L."/>
            <person name="Shu S."/>
            <person name="Stevenson D.W."/>
            <person name="Thummler F."/>
            <person name="Tillich M."/>
            <person name="Villarreal Aguilar J.C."/>
            <person name="Widiez T."/>
            <person name="Wong G.K."/>
            <person name="Wymore A."/>
            <person name="Zhang Y."/>
            <person name="Zimmer A.D."/>
            <person name="Quatrano R.S."/>
            <person name="Mayer K.F.X."/>
            <person name="Goodstein D."/>
            <person name="Casacuberta J.M."/>
            <person name="Vandepoele K."/>
            <person name="Reski R."/>
            <person name="Cuming A.C."/>
            <person name="Tuskan G.A."/>
            <person name="Maumus F."/>
            <person name="Salse J."/>
            <person name="Schmutz J."/>
            <person name="Rensing S.A."/>
        </authorList>
    </citation>
    <scope>NUCLEOTIDE SEQUENCE [LARGE SCALE GENOMIC DNA]</scope>
    <source>
        <strain evidence="7 8">cv. Gransden 2004</strain>
    </source>
</reference>